<sequence>MGCVKSNQGFFSTVEMAEVRKREENEAAEALKCKQEIKRGDRGDFDLSLFVTNRLGINMVLMLLLLHLCW</sequence>
<organism evidence="1 2">
    <name type="scientific">Cichorium intybus</name>
    <name type="common">Chicory</name>
    <dbReference type="NCBI Taxonomy" id="13427"/>
    <lineage>
        <taxon>Eukaryota</taxon>
        <taxon>Viridiplantae</taxon>
        <taxon>Streptophyta</taxon>
        <taxon>Embryophyta</taxon>
        <taxon>Tracheophyta</taxon>
        <taxon>Spermatophyta</taxon>
        <taxon>Magnoliopsida</taxon>
        <taxon>eudicotyledons</taxon>
        <taxon>Gunneridae</taxon>
        <taxon>Pentapetalae</taxon>
        <taxon>asterids</taxon>
        <taxon>campanulids</taxon>
        <taxon>Asterales</taxon>
        <taxon>Asteraceae</taxon>
        <taxon>Cichorioideae</taxon>
        <taxon>Cichorieae</taxon>
        <taxon>Cichoriinae</taxon>
        <taxon>Cichorium</taxon>
    </lineage>
</organism>
<evidence type="ECO:0000313" key="2">
    <source>
        <dbReference type="Proteomes" id="UP001055811"/>
    </source>
</evidence>
<reference evidence="1 2" key="2">
    <citation type="journal article" date="2022" name="Mol. Ecol. Resour.">
        <title>The genomes of chicory, endive, great burdock and yacon provide insights into Asteraceae paleo-polyploidization history and plant inulin production.</title>
        <authorList>
            <person name="Fan W."/>
            <person name="Wang S."/>
            <person name="Wang H."/>
            <person name="Wang A."/>
            <person name="Jiang F."/>
            <person name="Liu H."/>
            <person name="Zhao H."/>
            <person name="Xu D."/>
            <person name="Zhang Y."/>
        </authorList>
    </citation>
    <scope>NUCLEOTIDE SEQUENCE [LARGE SCALE GENOMIC DNA]</scope>
    <source>
        <strain evidence="2">cv. Punajuju</strain>
        <tissue evidence="1">Leaves</tissue>
    </source>
</reference>
<protein>
    <submittedName>
        <fullName evidence="1">Uncharacterized protein</fullName>
    </submittedName>
</protein>
<gene>
    <name evidence="1" type="ORF">L2E82_35928</name>
</gene>
<accession>A0ACB9BQ76</accession>
<comment type="caution">
    <text evidence="1">The sequence shown here is derived from an EMBL/GenBank/DDBJ whole genome shotgun (WGS) entry which is preliminary data.</text>
</comment>
<reference evidence="2" key="1">
    <citation type="journal article" date="2022" name="Mol. Ecol. Resour.">
        <title>The genomes of chicory, endive, great burdock and yacon provide insights into Asteraceae palaeo-polyploidization history and plant inulin production.</title>
        <authorList>
            <person name="Fan W."/>
            <person name="Wang S."/>
            <person name="Wang H."/>
            <person name="Wang A."/>
            <person name="Jiang F."/>
            <person name="Liu H."/>
            <person name="Zhao H."/>
            <person name="Xu D."/>
            <person name="Zhang Y."/>
        </authorList>
    </citation>
    <scope>NUCLEOTIDE SEQUENCE [LARGE SCALE GENOMIC DNA]</scope>
    <source>
        <strain evidence="2">cv. Punajuju</strain>
    </source>
</reference>
<dbReference type="Proteomes" id="UP001055811">
    <property type="component" value="Linkage Group LG06"/>
</dbReference>
<keyword evidence="2" id="KW-1185">Reference proteome</keyword>
<dbReference type="EMBL" id="CM042014">
    <property type="protein sequence ID" value="KAI3724160.1"/>
    <property type="molecule type" value="Genomic_DNA"/>
</dbReference>
<proteinExistence type="predicted"/>
<name>A0ACB9BQ76_CICIN</name>
<evidence type="ECO:0000313" key="1">
    <source>
        <dbReference type="EMBL" id="KAI3724160.1"/>
    </source>
</evidence>